<gene>
    <name evidence="1" type="ORF">C7M51_04369</name>
</gene>
<evidence type="ECO:0000313" key="2">
    <source>
        <dbReference type="Proteomes" id="UP000464053"/>
    </source>
</evidence>
<evidence type="ECO:0000313" key="1">
    <source>
        <dbReference type="EMBL" id="QHM74008.1"/>
    </source>
</evidence>
<dbReference type="OrthoDB" id="9810827at2"/>
<keyword evidence="2" id="KW-1185">Reference proteome</keyword>
<reference evidence="1 2" key="1">
    <citation type="submission" date="2018-03" db="EMBL/GenBank/DDBJ databases">
        <title>Pantoea intestinalis SRCM103226 isolated form the mealworm.</title>
        <authorList>
            <person name="Jeong D.-Y."/>
            <person name="Kim J.W."/>
        </authorList>
    </citation>
    <scope>NUCLEOTIDE SEQUENCE [LARGE SCALE GENOMIC DNA]</scope>
    <source>
        <strain evidence="1 2">SRCM103226</strain>
        <plasmid evidence="1 2">unnamed1</plasmid>
    </source>
</reference>
<sequence length="146" mass="16749">MFVWKHSEEVSTEATASEIWIQWKDTTNWPRWDKELEWVRLNGEFEKGTTGRMKPISGPEVAFTLDKVVVNRFFSDSAKLPLTRVVFEHEYLPATETGHHAKIRHTVTMTGVLAPLFGRVIGSKIRLHLRDAMTALTKCATALRKK</sequence>
<dbReference type="KEGG" id="mint:C7M51_04369"/>
<organism evidence="1 2">
    <name type="scientific">Mixta intestinalis</name>
    <dbReference type="NCBI Taxonomy" id="1615494"/>
    <lineage>
        <taxon>Bacteria</taxon>
        <taxon>Pseudomonadati</taxon>
        <taxon>Pseudomonadota</taxon>
        <taxon>Gammaproteobacteria</taxon>
        <taxon>Enterobacterales</taxon>
        <taxon>Erwiniaceae</taxon>
        <taxon>Mixta</taxon>
    </lineage>
</organism>
<keyword evidence="1" id="KW-0614">Plasmid</keyword>
<dbReference type="AlphaFoldDB" id="A0A6P1Q7R3"/>
<dbReference type="EMBL" id="CP028272">
    <property type="protein sequence ID" value="QHM74008.1"/>
    <property type="molecule type" value="Genomic_DNA"/>
</dbReference>
<dbReference type="Proteomes" id="UP000464053">
    <property type="component" value="Plasmid unnamed1"/>
</dbReference>
<dbReference type="Gene3D" id="3.30.530.20">
    <property type="match status" value="1"/>
</dbReference>
<protein>
    <recommendedName>
        <fullName evidence="3">Polyketide cyclase</fullName>
    </recommendedName>
</protein>
<geneLocation type="plasmid" evidence="1 2">
    <name>unnamed1</name>
</geneLocation>
<dbReference type="InterPro" id="IPR023393">
    <property type="entry name" value="START-like_dom_sf"/>
</dbReference>
<accession>A0A6P1Q7R3</accession>
<dbReference type="RefSeq" id="WP_160623759.1">
    <property type="nucleotide sequence ID" value="NZ_CP028272.1"/>
</dbReference>
<name>A0A6P1Q7R3_9GAMM</name>
<evidence type="ECO:0008006" key="3">
    <source>
        <dbReference type="Google" id="ProtNLM"/>
    </source>
</evidence>
<proteinExistence type="predicted"/>
<dbReference type="SUPFAM" id="SSF55961">
    <property type="entry name" value="Bet v1-like"/>
    <property type="match status" value="1"/>
</dbReference>